<accession>A0A1B9BE28</accession>
<dbReference type="InterPro" id="IPR008984">
    <property type="entry name" value="SMAD_FHA_dom_sf"/>
</dbReference>
<dbReference type="Gene3D" id="2.60.200.20">
    <property type="match status" value="1"/>
</dbReference>
<dbReference type="InterPro" id="IPR000253">
    <property type="entry name" value="FHA_dom"/>
</dbReference>
<dbReference type="SUPFAM" id="SSF49879">
    <property type="entry name" value="SMAD/FHA domain"/>
    <property type="match status" value="1"/>
</dbReference>
<dbReference type="InterPro" id="IPR042287">
    <property type="entry name" value="FhaA_N_sf"/>
</dbReference>
<dbReference type="RefSeq" id="WP_065414716.1">
    <property type="nucleotide sequence ID" value="NZ_MASX01000017.1"/>
</dbReference>
<dbReference type="InterPro" id="IPR050923">
    <property type="entry name" value="Cell_Proc_Reg/RNA_Proc"/>
</dbReference>
<dbReference type="Pfam" id="PF12401">
    <property type="entry name" value="FhaA_N"/>
    <property type="match status" value="1"/>
</dbReference>
<dbReference type="PROSITE" id="PS50006">
    <property type="entry name" value="FHA_DOMAIN"/>
    <property type="match status" value="1"/>
</dbReference>
<gene>
    <name evidence="1" type="ORF">NCTC10327_00101</name>
</gene>
<proteinExistence type="predicted"/>
<dbReference type="Proteomes" id="UP000269974">
    <property type="component" value="Unassembled WGS sequence"/>
</dbReference>
<organism evidence="1 2">
    <name type="scientific">Actinobaculum suis</name>
    <dbReference type="NCBI Taxonomy" id="1657"/>
    <lineage>
        <taxon>Bacteria</taxon>
        <taxon>Bacillati</taxon>
        <taxon>Actinomycetota</taxon>
        <taxon>Actinomycetes</taxon>
        <taxon>Actinomycetales</taxon>
        <taxon>Actinomycetaceae</taxon>
        <taxon>Actinobaculum</taxon>
    </lineage>
</organism>
<reference evidence="1 2" key="1">
    <citation type="submission" date="2018-11" db="EMBL/GenBank/DDBJ databases">
        <authorList>
            <consortium name="Pathogen Informatics"/>
        </authorList>
    </citation>
    <scope>NUCLEOTIDE SEQUENCE [LARGE SCALE GENOMIC DNA]</scope>
    <source>
        <strain evidence="1 2">NCTC10327</strain>
    </source>
</reference>
<dbReference type="InterPro" id="IPR022128">
    <property type="entry name" value="FhaA_N"/>
</dbReference>
<dbReference type="AlphaFoldDB" id="A0A1B9BE28"/>
<dbReference type="EMBL" id="UYIO01000001">
    <property type="protein sequence ID" value="VDG75374.1"/>
    <property type="molecule type" value="Genomic_DNA"/>
</dbReference>
<protein>
    <submittedName>
        <fullName evidence="1">Uncharacterized conserved protein, contains FHA domain</fullName>
    </submittedName>
</protein>
<comment type="caution">
    <text evidence="1">The sequence shown here is derived from an EMBL/GenBank/DDBJ whole genome shotgun (WGS) entry which is preliminary data.</text>
</comment>
<evidence type="ECO:0000313" key="1">
    <source>
        <dbReference type="EMBL" id="VDG75374.1"/>
    </source>
</evidence>
<dbReference type="OrthoDB" id="151099at2"/>
<sequence>MAGAFGKFEKGVENAVASAFRAFRSELKPVEILTEMKKSMDRDVARLSRDRSVSPNDFAVHLSPEDFERVENWGREALSEEFAQELTNHAAEQDYIFVGPITIDFAVDSSVREGTVEVETRATRGAVAPATTSAANASNPMIQIGKDRYILTGPTTVIGRGSDCDITIDDAGISRHHLELQITPNGVIATDLGSTNGTYVEGHRVPAATLVDGNTITIGRTHIMFWTGEGARS</sequence>
<name>A0A1B9BE28_9ACTO</name>
<dbReference type="Gene3D" id="3.30.2320.60">
    <property type="entry name" value="FhaA, phosphopeptide-binding domain (DUF3662)"/>
    <property type="match status" value="1"/>
</dbReference>
<dbReference type="PANTHER" id="PTHR23308">
    <property type="entry name" value="NUCLEAR INHIBITOR OF PROTEIN PHOSPHATASE-1"/>
    <property type="match status" value="1"/>
</dbReference>
<evidence type="ECO:0000313" key="2">
    <source>
        <dbReference type="Proteomes" id="UP000269974"/>
    </source>
</evidence>
<dbReference type="SMART" id="SM00240">
    <property type="entry name" value="FHA"/>
    <property type="match status" value="1"/>
</dbReference>
<dbReference type="CDD" id="cd00060">
    <property type="entry name" value="FHA"/>
    <property type="match status" value="1"/>
</dbReference>
<dbReference type="Pfam" id="PF00498">
    <property type="entry name" value="FHA"/>
    <property type="match status" value="1"/>
</dbReference>